<protein>
    <submittedName>
        <fullName evidence="2">Uncharacterized protein</fullName>
    </submittedName>
</protein>
<keyword evidence="1" id="KW-1133">Transmembrane helix</keyword>
<organism evidence="2 3">
    <name type="scientific">Aspergillus welwitschiae</name>
    <dbReference type="NCBI Taxonomy" id="1341132"/>
    <lineage>
        <taxon>Eukaryota</taxon>
        <taxon>Fungi</taxon>
        <taxon>Dikarya</taxon>
        <taxon>Ascomycota</taxon>
        <taxon>Pezizomycotina</taxon>
        <taxon>Eurotiomycetes</taxon>
        <taxon>Eurotiomycetidae</taxon>
        <taxon>Eurotiales</taxon>
        <taxon>Aspergillaceae</taxon>
        <taxon>Aspergillus</taxon>
        <taxon>Aspergillus subgen. Circumdati</taxon>
    </lineage>
</organism>
<keyword evidence="1" id="KW-0472">Membrane</keyword>
<accession>A0A3F3PPG8</accession>
<feature type="transmembrane region" description="Helical" evidence="1">
    <location>
        <begin position="7"/>
        <end position="27"/>
    </location>
</feature>
<evidence type="ECO:0000313" key="2">
    <source>
        <dbReference type="EMBL" id="RDH28825.1"/>
    </source>
</evidence>
<dbReference type="RefSeq" id="XP_026621847.1">
    <property type="nucleotide sequence ID" value="XM_026767788.1"/>
</dbReference>
<evidence type="ECO:0000256" key="1">
    <source>
        <dbReference type="SAM" id="Phobius"/>
    </source>
</evidence>
<gene>
    <name evidence="2" type="ORF">BDQ94DRAFT_151637</name>
</gene>
<name>A0A3F3PPG8_9EURO</name>
<reference evidence="2 3" key="1">
    <citation type="submission" date="2018-07" db="EMBL/GenBank/DDBJ databases">
        <title>The genomes of Aspergillus section Nigri reveals drivers in fungal speciation.</title>
        <authorList>
            <consortium name="DOE Joint Genome Institute"/>
            <person name="Vesth T.C."/>
            <person name="Nybo J."/>
            <person name="Theobald S."/>
            <person name="Brandl J."/>
            <person name="Frisvad J.C."/>
            <person name="Nielsen K.F."/>
            <person name="Lyhne E.K."/>
            <person name="Kogle M.E."/>
            <person name="Kuo A."/>
            <person name="Riley R."/>
            <person name="Clum A."/>
            <person name="Nolan M."/>
            <person name="Lipzen A."/>
            <person name="Salamov A."/>
            <person name="Henrissat B."/>
            <person name="Wiebenga A."/>
            <person name="De vries R.P."/>
            <person name="Grigoriev I.V."/>
            <person name="Mortensen U.H."/>
            <person name="Andersen M.R."/>
            <person name="Baker S.E."/>
        </authorList>
    </citation>
    <scope>NUCLEOTIDE SEQUENCE [LARGE SCALE GENOMIC DNA]</scope>
    <source>
        <strain evidence="2 3">CBS 139.54b</strain>
    </source>
</reference>
<keyword evidence="1" id="KW-0812">Transmembrane</keyword>
<sequence length="73" mass="8406">MKEDKYYLCIGSACLGFIITKLNYLIVPTEQLIVKNCLVVFWCNLPLHGCMQHCSDKNNQKQRRGAMSKGHEM</sequence>
<proteinExistence type="predicted"/>
<dbReference type="Proteomes" id="UP000253729">
    <property type="component" value="Unassembled WGS sequence"/>
</dbReference>
<evidence type="ECO:0000313" key="3">
    <source>
        <dbReference type="Proteomes" id="UP000253729"/>
    </source>
</evidence>
<dbReference type="EMBL" id="KZ852073">
    <property type="protein sequence ID" value="RDH28825.1"/>
    <property type="molecule type" value="Genomic_DNA"/>
</dbReference>
<keyword evidence="3" id="KW-1185">Reference proteome</keyword>
<dbReference type="AlphaFoldDB" id="A0A3F3PPG8"/>
<dbReference type="GeneID" id="38136144"/>